<dbReference type="EMBL" id="NRDI02000001">
    <property type="protein sequence ID" value="KAI1519851.1"/>
    <property type="molecule type" value="Genomic_DNA"/>
</dbReference>
<evidence type="ECO:0000313" key="7">
    <source>
        <dbReference type="Proteomes" id="UP000245464"/>
    </source>
</evidence>
<dbReference type="Pfam" id="PF01498">
    <property type="entry name" value="HTH_Tnp_Tc3_2"/>
    <property type="match status" value="1"/>
</dbReference>
<dbReference type="Proteomes" id="UP000245464">
    <property type="component" value="Chromosome 1"/>
</dbReference>
<dbReference type="GO" id="GO:0003677">
    <property type="term" value="F:DNA binding"/>
    <property type="evidence" value="ECO:0007669"/>
    <property type="project" value="InterPro"/>
</dbReference>
<evidence type="ECO:0000313" key="3">
    <source>
        <dbReference type="EMBL" id="KAF7575993.1"/>
    </source>
</evidence>
<dbReference type="InterPro" id="IPR036397">
    <property type="entry name" value="RNaseH_sf"/>
</dbReference>
<dbReference type="EMBL" id="NRDI02000011">
    <property type="protein sequence ID" value="KAI1512499.1"/>
    <property type="molecule type" value="Genomic_DNA"/>
</dbReference>
<protein>
    <submittedName>
        <fullName evidence="4">HTH-Tnp-Tc3-2 domain containing protein</fullName>
    </submittedName>
    <submittedName>
        <fullName evidence="5">Tc1</fullName>
    </submittedName>
</protein>
<dbReference type="Gene3D" id="3.30.420.10">
    <property type="entry name" value="Ribonuclease H-like superfamily/Ribonuclease H"/>
    <property type="match status" value="1"/>
</dbReference>
<evidence type="ECO:0000313" key="8">
    <source>
        <dbReference type="Proteomes" id="UP000249757"/>
    </source>
</evidence>
<evidence type="ECO:0000259" key="1">
    <source>
        <dbReference type="Pfam" id="PF01498"/>
    </source>
</evidence>
<keyword evidence="8" id="KW-1185">Reference proteome</keyword>
<evidence type="ECO:0000313" key="2">
    <source>
        <dbReference type="EMBL" id="KAF7565431.1"/>
    </source>
</evidence>
<comment type="caution">
    <text evidence="2">The sequence shown here is derived from an EMBL/GenBank/DDBJ whole genome shotgun (WGS) entry which is preliminary data.</text>
</comment>
<evidence type="ECO:0000313" key="4">
    <source>
        <dbReference type="EMBL" id="KAI1512499.1"/>
    </source>
</evidence>
<dbReference type="EMBL" id="NRDI02000003">
    <property type="protein sequence ID" value="KAI1518034.1"/>
    <property type="molecule type" value="Genomic_DNA"/>
</dbReference>
<dbReference type="Proteomes" id="UP000245464">
    <property type="component" value="Chromosome 10"/>
</dbReference>
<reference evidence="2 7" key="1">
    <citation type="journal article" date="2018" name="BMC Genomics">
        <title>Comparative genomics of the wheat fungal pathogen Pyrenophora tritici-repentis reveals chromosomal variations and genome plasticity.</title>
        <authorList>
            <person name="Moolhuijzen P."/>
            <person name="See P.T."/>
            <person name="Hane J.K."/>
            <person name="Shi G."/>
            <person name="Liu Z."/>
            <person name="Oliver R.P."/>
            <person name="Moffat C.S."/>
        </authorList>
    </citation>
    <scope>NUCLEOTIDE SEQUENCE [LARGE SCALE GENOMIC DNA]</scope>
    <source>
        <strain evidence="2">M4</strain>
    </source>
</reference>
<dbReference type="GO" id="GO:0006313">
    <property type="term" value="P:DNA transposition"/>
    <property type="evidence" value="ECO:0007669"/>
    <property type="project" value="InterPro"/>
</dbReference>
<dbReference type="EMBL" id="NQIK02000001">
    <property type="protein sequence ID" value="KAF7575993.1"/>
    <property type="molecule type" value="Genomic_DNA"/>
</dbReference>
<dbReference type="InterPro" id="IPR009057">
    <property type="entry name" value="Homeodomain-like_sf"/>
</dbReference>
<dbReference type="GO" id="GO:0015074">
    <property type="term" value="P:DNA integration"/>
    <property type="evidence" value="ECO:0007669"/>
    <property type="project" value="InterPro"/>
</dbReference>
<reference evidence="8" key="4">
    <citation type="journal article" date="2022" name="Microb. Genom.">
        <title>A global pangenome for the wheat fungal pathogen Pyrenophora tritici-repentis and prediction of effector protein structural homology.</title>
        <authorList>
            <person name="Moolhuijzen P.M."/>
            <person name="See P.T."/>
            <person name="Shi G."/>
            <person name="Powell H.R."/>
            <person name="Cockram J."/>
            <person name="Jorgensen L.N."/>
            <person name="Benslimane H."/>
            <person name="Strelkov S.E."/>
            <person name="Turner J."/>
            <person name="Liu Z."/>
            <person name="Moffat C.S."/>
        </authorList>
    </citation>
    <scope>NUCLEOTIDE SEQUENCE [LARGE SCALE GENOMIC DNA]</scope>
</reference>
<dbReference type="InterPro" id="IPR002492">
    <property type="entry name" value="Transposase_Tc1-like"/>
</dbReference>
<name>A0A834VIA1_9PLEO</name>
<dbReference type="AlphaFoldDB" id="A0A834VIA1"/>
<feature type="domain" description="Transposase Tc1-like" evidence="1">
    <location>
        <begin position="88"/>
        <end position="155"/>
    </location>
</feature>
<dbReference type="EMBL" id="NQIK02000010">
    <property type="protein sequence ID" value="KAF7565431.1"/>
    <property type="molecule type" value="Genomic_DNA"/>
</dbReference>
<dbReference type="SUPFAM" id="SSF46689">
    <property type="entry name" value="Homeodomain-like"/>
    <property type="match status" value="1"/>
</dbReference>
<reference evidence="4" key="2">
    <citation type="submission" date="2021-05" db="EMBL/GenBank/DDBJ databases">
        <authorList>
            <person name="Moolhuijzen P.M."/>
            <person name="Moffat C.S."/>
        </authorList>
    </citation>
    <scope>NUCLEOTIDE SEQUENCE</scope>
    <source>
        <strain evidence="4">86-124</strain>
    </source>
</reference>
<evidence type="ECO:0000313" key="6">
    <source>
        <dbReference type="EMBL" id="KAI1519851.1"/>
    </source>
</evidence>
<organism evidence="2 7">
    <name type="scientific">Pyrenophora tritici-repentis</name>
    <dbReference type="NCBI Taxonomy" id="45151"/>
    <lineage>
        <taxon>Eukaryota</taxon>
        <taxon>Fungi</taxon>
        <taxon>Dikarya</taxon>
        <taxon>Ascomycota</taxon>
        <taxon>Pezizomycotina</taxon>
        <taxon>Dothideomycetes</taxon>
        <taxon>Pleosporomycetidae</taxon>
        <taxon>Pleosporales</taxon>
        <taxon>Pleosporineae</taxon>
        <taxon>Pleosporaceae</taxon>
        <taxon>Pyrenophora</taxon>
    </lineage>
</organism>
<sequence length="293" mass="34255">MAPRSHTDSFTRAIIVTLKSRFVGKSTSQISEILGISPRTIDAIFSRACLRGFEPNGPTLKVLPEHLEDAPRSGRPRKQEAIHEPTVDKVRRDRYGREKSCADIAGDLSLYGYDVSPTTVWRVLKAAGYKKTKPTRKPGLTKKMRQDRLTWCLARQHWTLEDWKNVIWSDETSVVLNHRRGGYRVWRKADEALTRSVIRERWKGYSEFMFWGCFTYNYKGPFHVWRPETAQEKREAALKIEEMNKILEPIMREEWELTIGMKRIGLRNKPGRAPQWRWTKENGRDVNKQVKLA</sequence>
<evidence type="ECO:0000313" key="5">
    <source>
        <dbReference type="EMBL" id="KAI1518034.1"/>
    </source>
</evidence>
<accession>A0A834VIA1</accession>
<reference evidence="4" key="3">
    <citation type="journal article" date="2022" name="bioRxiv">
        <title>A global pangenome for the wheat fungal pathogen Pyrenophora tritici-repentis and prediction of effector protein structural homology.</title>
        <authorList>
            <person name="Moolhuijzen P."/>
            <person name="See P.T."/>
            <person name="Shi G."/>
            <person name="Powell H.R."/>
            <person name="Cockram J."/>
            <person name="Jorgensen L.N."/>
            <person name="Benslimane H."/>
            <person name="Strelkov S.E."/>
            <person name="Turner J."/>
            <person name="Liu Z."/>
            <person name="Moffat C.S."/>
        </authorList>
    </citation>
    <scope>NUCLEOTIDE SEQUENCE</scope>
    <source>
        <strain evidence="4">86-124</strain>
    </source>
</reference>
<proteinExistence type="predicted"/>
<gene>
    <name evidence="6" type="ORF">Ptr86124_000219</name>
    <name evidence="5" type="ORF">Ptr86124_003335</name>
    <name evidence="4" type="ORF">Ptr86124_008465</name>
    <name evidence="3" type="ORF">PtrM4_002330</name>
    <name evidence="2" type="ORF">PtrM4_048650</name>
</gene>
<dbReference type="Proteomes" id="UP000249757">
    <property type="component" value="Unassembled WGS sequence"/>
</dbReference>